<comment type="caution">
    <text evidence="2">The sequence shown here is derived from an EMBL/GenBank/DDBJ whole genome shotgun (WGS) entry which is preliminary data.</text>
</comment>
<proteinExistence type="predicted"/>
<dbReference type="InterPro" id="IPR013096">
    <property type="entry name" value="Cupin_2"/>
</dbReference>
<dbReference type="Proteomes" id="UP001597048">
    <property type="component" value="Unassembled WGS sequence"/>
</dbReference>
<dbReference type="RefSeq" id="WP_379559686.1">
    <property type="nucleotide sequence ID" value="NZ_JBHTJS010000063.1"/>
</dbReference>
<dbReference type="CDD" id="cd06981">
    <property type="entry name" value="cupin_reut_a1446"/>
    <property type="match status" value="1"/>
</dbReference>
<dbReference type="Pfam" id="PF07883">
    <property type="entry name" value="Cupin_2"/>
    <property type="match status" value="1"/>
</dbReference>
<organism evidence="2 3">
    <name type="scientific">Oceanisphaera ostreae</name>
    <dbReference type="NCBI Taxonomy" id="914151"/>
    <lineage>
        <taxon>Bacteria</taxon>
        <taxon>Pseudomonadati</taxon>
        <taxon>Pseudomonadota</taxon>
        <taxon>Gammaproteobacteria</taxon>
        <taxon>Aeromonadales</taxon>
        <taxon>Aeromonadaceae</taxon>
        <taxon>Oceanisphaera</taxon>
    </lineage>
</organism>
<evidence type="ECO:0000313" key="2">
    <source>
        <dbReference type="EMBL" id="MFD1009661.1"/>
    </source>
</evidence>
<reference evidence="3" key="1">
    <citation type="journal article" date="2019" name="Int. J. Syst. Evol. Microbiol.">
        <title>The Global Catalogue of Microorganisms (GCM) 10K type strain sequencing project: providing services to taxonomists for standard genome sequencing and annotation.</title>
        <authorList>
            <consortium name="The Broad Institute Genomics Platform"/>
            <consortium name="The Broad Institute Genome Sequencing Center for Infectious Disease"/>
            <person name="Wu L."/>
            <person name="Ma J."/>
        </authorList>
    </citation>
    <scope>NUCLEOTIDE SEQUENCE [LARGE SCALE GENOMIC DNA]</scope>
    <source>
        <strain evidence="3">CCUG 60525</strain>
    </source>
</reference>
<sequence length="115" mass="12972">MKNIFENMPTELTNEHLQDLLNTPNVRIERIVSQGHSSPAVGWYDQDEDEWVMVLQGEGTLTFADDREVRLQVGDFIHIPAHTLHKVSHPQANGICVWLAIFFAAAKDNPAHDDG</sequence>
<accession>A0ABW3KN64</accession>
<keyword evidence="3" id="KW-1185">Reference proteome</keyword>
<feature type="domain" description="Cupin type-2" evidence="1">
    <location>
        <begin position="45"/>
        <end position="102"/>
    </location>
</feature>
<dbReference type="Gene3D" id="2.60.120.10">
    <property type="entry name" value="Jelly Rolls"/>
    <property type="match status" value="1"/>
</dbReference>
<dbReference type="SUPFAM" id="SSF51182">
    <property type="entry name" value="RmlC-like cupins"/>
    <property type="match status" value="1"/>
</dbReference>
<evidence type="ECO:0000313" key="3">
    <source>
        <dbReference type="Proteomes" id="UP001597048"/>
    </source>
</evidence>
<dbReference type="InterPro" id="IPR011051">
    <property type="entry name" value="RmlC_Cupin_sf"/>
</dbReference>
<gene>
    <name evidence="2" type="ORF">ACFQ1C_16050</name>
</gene>
<protein>
    <submittedName>
        <fullName evidence="2">Cupin domain-containing protein</fullName>
    </submittedName>
</protein>
<dbReference type="EMBL" id="JBHTJS010000063">
    <property type="protein sequence ID" value="MFD1009661.1"/>
    <property type="molecule type" value="Genomic_DNA"/>
</dbReference>
<name>A0ABW3KN64_9GAMM</name>
<evidence type="ECO:0000259" key="1">
    <source>
        <dbReference type="Pfam" id="PF07883"/>
    </source>
</evidence>
<dbReference type="InterPro" id="IPR014710">
    <property type="entry name" value="RmlC-like_jellyroll"/>
</dbReference>